<evidence type="ECO:0000256" key="3">
    <source>
        <dbReference type="SAM" id="MobiDB-lite"/>
    </source>
</evidence>
<sequence>MGANGEASIVMFLKRPSHHPMSLVTCRRVAAKTIFQMRQFHIENIQQDANLIVYVRPSKASRVSQAILRELSSLLFKFDEIFDGVVLAYDVDIPNEEIRGESIKLNMVMEYSLVDLIRHVIQPGMEPRISEMLEENKYLGLIMSRLVNLALDKILNFLDYVKMAVVNKNHDFRKMNPLEKRLSKEQRNLEISLDQKTGSELVSSNIFLHGYFSASIKLPRSQGTVGVVVAFDSMNQDRYSKNQDEVTFEILGNVKGKEWAVQTNVHGNTTIRNSTSKGREERYTLRFDPSADFHKYSIFWTENHIIFYVDDVPIRLFMRIKAIGNYFIASPMYVHGSIWDTSDWTTDGGKQKVDYRYGPFTATKRLKQLAQTITGSPPKNLGLDNSVSDAVKGVSLSSHLVDTLYATPPAPSPAPSTEPHDYTGPSPSPYANLSASYPSVLSPDTHHA</sequence>
<evidence type="ECO:0000256" key="1">
    <source>
        <dbReference type="ARBA" id="ARBA00022801"/>
    </source>
</evidence>
<evidence type="ECO:0000313" key="5">
    <source>
        <dbReference type="EMBL" id="CAN67217.1"/>
    </source>
</evidence>
<dbReference type="InterPro" id="IPR044791">
    <property type="entry name" value="Beta-glucanase/XTH"/>
</dbReference>
<name>A5AW74_VITVI</name>
<accession>A5AW74</accession>
<dbReference type="GO" id="GO:0005975">
    <property type="term" value="P:carbohydrate metabolic process"/>
    <property type="evidence" value="ECO:0007669"/>
    <property type="project" value="InterPro"/>
</dbReference>
<feature type="compositionally biased region" description="Polar residues" evidence="3">
    <location>
        <begin position="429"/>
        <end position="439"/>
    </location>
</feature>
<proteinExistence type="predicted"/>
<dbReference type="SUPFAM" id="SSF49899">
    <property type="entry name" value="Concanavalin A-like lectins/glucanases"/>
    <property type="match status" value="1"/>
</dbReference>
<dbReference type="PROSITE" id="PS51762">
    <property type="entry name" value="GH16_2"/>
    <property type="match status" value="1"/>
</dbReference>
<protein>
    <recommendedName>
        <fullName evidence="4">GH16 domain-containing protein</fullName>
    </recommendedName>
</protein>
<dbReference type="Gene3D" id="2.60.120.200">
    <property type="match status" value="1"/>
</dbReference>
<evidence type="ECO:0000259" key="4">
    <source>
        <dbReference type="PROSITE" id="PS51762"/>
    </source>
</evidence>
<organism evidence="5">
    <name type="scientific">Vitis vinifera</name>
    <name type="common">Grape</name>
    <dbReference type="NCBI Taxonomy" id="29760"/>
    <lineage>
        <taxon>Eukaryota</taxon>
        <taxon>Viridiplantae</taxon>
        <taxon>Streptophyta</taxon>
        <taxon>Embryophyta</taxon>
        <taxon>Tracheophyta</taxon>
        <taxon>Spermatophyta</taxon>
        <taxon>Magnoliopsida</taxon>
        <taxon>eudicotyledons</taxon>
        <taxon>Gunneridae</taxon>
        <taxon>Pentapetalae</taxon>
        <taxon>rosids</taxon>
        <taxon>Vitales</taxon>
        <taxon>Vitaceae</taxon>
        <taxon>Viteae</taxon>
        <taxon>Vitis</taxon>
    </lineage>
</organism>
<reference evidence="5" key="1">
    <citation type="journal article" date="2007" name="PLoS ONE">
        <title>The first genome sequence of an elite grapevine cultivar (Pinot noir Vitis vinifera L.): coping with a highly heterozygous genome.</title>
        <authorList>
            <person name="Velasco R."/>
            <person name="Zharkikh A."/>
            <person name="Troggio M."/>
            <person name="Cartwright D.A."/>
            <person name="Cestaro A."/>
            <person name="Pruss D."/>
            <person name="Pindo M."/>
            <person name="FitzGerald L.M."/>
            <person name="Vezzulli S."/>
            <person name="Reid J."/>
            <person name="Malacarne G."/>
            <person name="Iliev D."/>
            <person name="Coppola G."/>
            <person name="Wardell B."/>
            <person name="Micheletti D."/>
            <person name="Macalma T."/>
            <person name="Facci M."/>
            <person name="Mitchell J.T."/>
            <person name="Perazzolli M."/>
            <person name="Eldredge G."/>
            <person name="Gatto P."/>
            <person name="Oyzerski R."/>
            <person name="Moretto M."/>
            <person name="Gutin N."/>
            <person name="Stefanini M."/>
            <person name="Chen Y."/>
            <person name="Segala C."/>
            <person name="Davenport C."/>
            <person name="Dematte L."/>
            <person name="Mraz A."/>
            <person name="Battilana J."/>
            <person name="Stormo K."/>
            <person name="Costa F."/>
            <person name="Tao Q."/>
            <person name="Si-Ammour A."/>
            <person name="Harkins T."/>
            <person name="Lackey A."/>
            <person name="Perbost C."/>
            <person name="Taillon B."/>
            <person name="Stella A."/>
            <person name="Solovyev V."/>
            <person name="Fawcett J.A."/>
            <person name="Sterck L."/>
            <person name="Vandepoele K."/>
            <person name="Grando S.M."/>
            <person name="Toppo S."/>
            <person name="Moser C."/>
            <person name="Lanchbury J."/>
            <person name="Bogden R."/>
            <person name="Skolnick M."/>
            <person name="Sgaramella V."/>
            <person name="Bhatnagar S.K."/>
            <person name="Fontana P."/>
            <person name="Gutin A."/>
            <person name="Van de Peer Y."/>
            <person name="Salamini F."/>
            <person name="Viola R."/>
        </authorList>
    </citation>
    <scope>NUCLEOTIDE SEQUENCE</scope>
</reference>
<dbReference type="Pfam" id="PF00722">
    <property type="entry name" value="Glyco_hydro_16"/>
    <property type="match status" value="1"/>
</dbReference>
<dbReference type="InterPro" id="IPR013320">
    <property type="entry name" value="ConA-like_dom_sf"/>
</dbReference>
<gene>
    <name evidence="5" type="ORF">VITISV_041888</name>
</gene>
<dbReference type="EMBL" id="AM437832">
    <property type="protein sequence ID" value="CAN67217.1"/>
    <property type="molecule type" value="Genomic_DNA"/>
</dbReference>
<feature type="domain" description="GH16" evidence="4">
    <location>
        <begin position="159"/>
        <end position="364"/>
    </location>
</feature>
<keyword evidence="2" id="KW-0326">Glycosidase</keyword>
<dbReference type="InterPro" id="IPR000757">
    <property type="entry name" value="Beta-glucanase-like"/>
</dbReference>
<dbReference type="AlphaFoldDB" id="A5AW74"/>
<dbReference type="ExpressionAtlas" id="A5AW74">
    <property type="expression patterns" value="baseline and differential"/>
</dbReference>
<dbReference type="CAZy" id="GH16">
    <property type="family name" value="Glycoside Hydrolase Family 16"/>
</dbReference>
<feature type="region of interest" description="Disordered" evidence="3">
    <location>
        <begin position="407"/>
        <end position="448"/>
    </location>
</feature>
<evidence type="ECO:0000256" key="2">
    <source>
        <dbReference type="ARBA" id="ARBA00023295"/>
    </source>
</evidence>
<keyword evidence="1" id="KW-0378">Hydrolase</keyword>
<dbReference type="PANTHER" id="PTHR31062">
    <property type="entry name" value="XYLOGLUCAN ENDOTRANSGLUCOSYLASE/HYDROLASE PROTEIN 8-RELATED"/>
    <property type="match status" value="1"/>
</dbReference>
<dbReference type="GO" id="GO:0004553">
    <property type="term" value="F:hydrolase activity, hydrolyzing O-glycosyl compounds"/>
    <property type="evidence" value="ECO:0007669"/>
    <property type="project" value="InterPro"/>
</dbReference>